<feature type="region of interest" description="Disordered" evidence="1">
    <location>
        <begin position="1"/>
        <end position="23"/>
    </location>
</feature>
<dbReference type="EMBL" id="JAVRFJ010000042">
    <property type="protein sequence ID" value="MDT0572797.1"/>
    <property type="molecule type" value="Genomic_DNA"/>
</dbReference>
<proteinExistence type="predicted"/>
<comment type="caution">
    <text evidence="2">The sequence shown here is derived from an EMBL/GenBank/DDBJ whole genome shotgun (WGS) entry which is preliminary data.</text>
</comment>
<dbReference type="Proteomes" id="UP001180737">
    <property type="component" value="Unassembled WGS sequence"/>
</dbReference>
<evidence type="ECO:0008006" key="4">
    <source>
        <dbReference type="Google" id="ProtNLM"/>
    </source>
</evidence>
<reference evidence="2" key="1">
    <citation type="submission" date="2024-05" db="EMBL/GenBank/DDBJ databases">
        <title>30 novel species of actinomycetes from the DSMZ collection.</title>
        <authorList>
            <person name="Nouioui I."/>
        </authorList>
    </citation>
    <scope>NUCLEOTIDE SEQUENCE</scope>
    <source>
        <strain evidence="2">DSM 3412</strain>
    </source>
</reference>
<organism evidence="2 3">
    <name type="scientific">Streptomyces gottesmaniae</name>
    <dbReference type="NCBI Taxonomy" id="3075518"/>
    <lineage>
        <taxon>Bacteria</taxon>
        <taxon>Bacillati</taxon>
        <taxon>Actinomycetota</taxon>
        <taxon>Actinomycetes</taxon>
        <taxon>Kitasatosporales</taxon>
        <taxon>Streptomycetaceae</taxon>
        <taxon>Streptomyces</taxon>
    </lineage>
</organism>
<gene>
    <name evidence="2" type="ORF">RM704_35950</name>
</gene>
<dbReference type="RefSeq" id="WP_033525630.1">
    <property type="nucleotide sequence ID" value="NZ_JAVRFJ010000042.1"/>
</dbReference>
<evidence type="ECO:0000256" key="1">
    <source>
        <dbReference type="SAM" id="MobiDB-lite"/>
    </source>
</evidence>
<protein>
    <recommendedName>
        <fullName evidence="4">4Fe-4S ferredoxin-type domain-containing protein</fullName>
    </recommendedName>
</protein>
<accession>A0ABU2Z8A3</accession>
<evidence type="ECO:0000313" key="2">
    <source>
        <dbReference type="EMBL" id="MDT0572797.1"/>
    </source>
</evidence>
<evidence type="ECO:0000313" key="3">
    <source>
        <dbReference type="Proteomes" id="UP001180737"/>
    </source>
</evidence>
<keyword evidence="3" id="KW-1185">Reference proteome</keyword>
<sequence>MSEPGAVVADLGENPCASERGQTREARDDLGIGRLQEQLFCFGCEVVACLADCVELARERECLPSHRLLDQGGLAKPALAKHLKQPVGLGVDAALVRLW</sequence>
<name>A0ABU2Z8A3_9ACTN</name>